<dbReference type="AlphaFoldDB" id="A0A1V4SEG6"/>
<dbReference type="RefSeq" id="WP_422785070.1">
    <property type="nucleotide sequence ID" value="NZ_MZGX01000032.1"/>
</dbReference>
<evidence type="ECO:0000313" key="3">
    <source>
        <dbReference type="EMBL" id="OPX42214.1"/>
    </source>
</evidence>
<protein>
    <submittedName>
        <fullName evidence="3">NADH-dependent phenylglyoxylate dehydrogenase subunit gamma</fullName>
        <ecNumber evidence="3">1.2.1.58</ecNumber>
    </submittedName>
</protein>
<dbReference type="InterPro" id="IPR019752">
    <property type="entry name" value="Pyrv/ketoisovalerate_OxRed_cat"/>
</dbReference>
<dbReference type="PANTHER" id="PTHR43854:SF1">
    <property type="entry name" value="INDOLEPYRUVATE OXIDOREDUCTASE SUBUNIT IORB"/>
    <property type="match status" value="1"/>
</dbReference>
<keyword evidence="4" id="KW-1185">Reference proteome</keyword>
<dbReference type="InterPro" id="IPR002869">
    <property type="entry name" value="Pyrv_flavodox_OxRed_cen"/>
</dbReference>
<dbReference type="SUPFAM" id="SSF53323">
    <property type="entry name" value="Pyruvate-ferredoxin oxidoreductase, PFOR, domain III"/>
    <property type="match status" value="1"/>
</dbReference>
<evidence type="ECO:0000256" key="1">
    <source>
        <dbReference type="ARBA" id="ARBA00023002"/>
    </source>
</evidence>
<organism evidence="3 4">
    <name type="scientific">Ruminiclostridium hungatei</name>
    <name type="common">Clostridium hungatei</name>
    <dbReference type="NCBI Taxonomy" id="48256"/>
    <lineage>
        <taxon>Bacteria</taxon>
        <taxon>Bacillati</taxon>
        <taxon>Bacillota</taxon>
        <taxon>Clostridia</taxon>
        <taxon>Eubacteriales</taxon>
        <taxon>Oscillospiraceae</taxon>
        <taxon>Ruminiclostridium</taxon>
    </lineage>
</organism>
<dbReference type="Gene3D" id="3.40.920.10">
    <property type="entry name" value="Pyruvate-ferredoxin oxidoreductase, PFOR, domain III"/>
    <property type="match status" value="1"/>
</dbReference>
<dbReference type="EC" id="1.2.1.58" evidence="3"/>
<dbReference type="PANTHER" id="PTHR43854">
    <property type="entry name" value="INDOLEPYRUVATE OXIDOREDUCTASE SUBUNIT IORB"/>
    <property type="match status" value="1"/>
</dbReference>
<comment type="caution">
    <text evidence="3">The sequence shown here is derived from an EMBL/GenBank/DDBJ whole genome shotgun (WGS) entry which is preliminary data.</text>
</comment>
<dbReference type="STRING" id="48256.CLHUN_38640"/>
<reference evidence="3 4" key="1">
    <citation type="submission" date="2017-03" db="EMBL/GenBank/DDBJ databases">
        <title>Genome sequence of Clostridium hungatei DSM 14427.</title>
        <authorList>
            <person name="Poehlein A."/>
            <person name="Daniel R."/>
        </authorList>
    </citation>
    <scope>NUCLEOTIDE SEQUENCE [LARGE SCALE GENOMIC DNA]</scope>
    <source>
        <strain evidence="3 4">DSM 14427</strain>
    </source>
</reference>
<dbReference type="Pfam" id="PF01558">
    <property type="entry name" value="POR"/>
    <property type="match status" value="1"/>
</dbReference>
<keyword evidence="1 3" id="KW-0560">Oxidoreductase</keyword>
<proteinExistence type="predicted"/>
<sequence length="209" mass="22529">MMNNQEIKDKKYDILIAGVGGQGTVLASRLLAAAAISQGSFARTSETIGMSQRGGCVVSHVRINSEKSSSIIPMAGADMLIAFELSEAARSLPRLKSGGCCIVNTQIIKPVSASLGTSRYDIREITDFIDKNSSQLYYIDGYRIANKAGSIKAVNVVLLGAAAAAGQMPFSREIIEQAIIENVPRKYSEMNQKAFRLGYDFILEKKAKG</sequence>
<accession>A0A1V4SEG6</accession>
<gene>
    <name evidence="3" type="primary">padE</name>
    <name evidence="3" type="ORF">CLHUN_38640</name>
</gene>
<feature type="domain" description="Pyruvate/ketoisovalerate oxidoreductase catalytic" evidence="2">
    <location>
        <begin position="20"/>
        <end position="200"/>
    </location>
</feature>
<evidence type="ECO:0000313" key="4">
    <source>
        <dbReference type="Proteomes" id="UP000191554"/>
    </source>
</evidence>
<name>A0A1V4SEG6_RUMHU</name>
<dbReference type="InterPro" id="IPR052198">
    <property type="entry name" value="IorB_Oxidoreductase"/>
</dbReference>
<dbReference type="GO" id="GO:0047110">
    <property type="term" value="F:phenylglyoxylate dehydrogenase (acylating) activity"/>
    <property type="evidence" value="ECO:0007669"/>
    <property type="project" value="UniProtKB-EC"/>
</dbReference>
<dbReference type="Proteomes" id="UP000191554">
    <property type="component" value="Unassembled WGS sequence"/>
</dbReference>
<dbReference type="EMBL" id="MZGX01000032">
    <property type="protein sequence ID" value="OPX42214.1"/>
    <property type="molecule type" value="Genomic_DNA"/>
</dbReference>
<evidence type="ECO:0000259" key="2">
    <source>
        <dbReference type="Pfam" id="PF01558"/>
    </source>
</evidence>